<name>A0A484BT12_DRONA</name>
<dbReference type="AlphaFoldDB" id="A0A484BT12"/>
<sequence length="84" mass="8503">MASCSCQKGSKQEAAGSRQLAAGSMPHATGNAVRRPEADIGVAAAAAEQKSKADGSRCQLSDCQAVRPCQTLAKIGLASNLTTL</sequence>
<protein>
    <submittedName>
        <fullName evidence="2">Uncharacterized protein</fullName>
    </submittedName>
</protein>
<dbReference type="Proteomes" id="UP000295192">
    <property type="component" value="Unassembled WGS sequence"/>
</dbReference>
<comment type="caution">
    <text evidence="2">The sequence shown here is derived from an EMBL/GenBank/DDBJ whole genome shotgun (WGS) entry which is preliminary data.</text>
</comment>
<evidence type="ECO:0000313" key="2">
    <source>
        <dbReference type="EMBL" id="TDG51853.1"/>
    </source>
</evidence>
<proteinExistence type="predicted"/>
<reference evidence="2 3" key="1">
    <citation type="journal article" date="2019" name="J. Hered.">
        <title>An Improved Genome Assembly for Drosophila navojoa, the Basal Species in the mojavensis Cluster.</title>
        <authorList>
            <person name="Vanderlinde T."/>
            <person name="Dupim E.G."/>
            <person name="Nazario-Yepiz N.O."/>
            <person name="Carvalho A.B."/>
        </authorList>
    </citation>
    <scope>NUCLEOTIDE SEQUENCE [LARGE SCALE GENOMIC DNA]</scope>
    <source>
        <strain evidence="2">Navoj_Jal97</strain>
        <tissue evidence="2">Whole organism</tissue>
    </source>
</reference>
<accession>A0A484BT12</accession>
<evidence type="ECO:0000313" key="3">
    <source>
        <dbReference type="Proteomes" id="UP000295192"/>
    </source>
</evidence>
<feature type="region of interest" description="Disordered" evidence="1">
    <location>
        <begin position="1"/>
        <end position="31"/>
    </location>
</feature>
<dbReference type="EMBL" id="LSRL02000007">
    <property type="protein sequence ID" value="TDG51853.1"/>
    <property type="molecule type" value="Genomic_DNA"/>
</dbReference>
<keyword evidence="3" id="KW-1185">Reference proteome</keyword>
<gene>
    <name evidence="2" type="ORF">AWZ03_001913</name>
</gene>
<evidence type="ECO:0000256" key="1">
    <source>
        <dbReference type="SAM" id="MobiDB-lite"/>
    </source>
</evidence>
<organism evidence="2 3">
    <name type="scientific">Drosophila navojoa</name>
    <name type="common">Fruit fly</name>
    <dbReference type="NCBI Taxonomy" id="7232"/>
    <lineage>
        <taxon>Eukaryota</taxon>
        <taxon>Metazoa</taxon>
        <taxon>Ecdysozoa</taxon>
        <taxon>Arthropoda</taxon>
        <taxon>Hexapoda</taxon>
        <taxon>Insecta</taxon>
        <taxon>Pterygota</taxon>
        <taxon>Neoptera</taxon>
        <taxon>Endopterygota</taxon>
        <taxon>Diptera</taxon>
        <taxon>Brachycera</taxon>
        <taxon>Muscomorpha</taxon>
        <taxon>Ephydroidea</taxon>
        <taxon>Drosophilidae</taxon>
        <taxon>Drosophila</taxon>
    </lineage>
</organism>